<evidence type="ECO:0000256" key="2">
    <source>
        <dbReference type="ARBA" id="ARBA00022692"/>
    </source>
</evidence>
<sequence length="122" mass="13440">MKIVAYGFVAHSRAYLRDPWNWVDFTVVMVGLLDTAQVEALSFLKPARVLRPLRSLSAVPGIRHLFRTIILSLPGLKDSAKTTWQEDSPVRQDVVLLALFLLVMFGVLGSGAGKVSASQFKA</sequence>
<evidence type="ECO:0000313" key="8">
    <source>
        <dbReference type="Proteomes" id="UP000649617"/>
    </source>
</evidence>
<name>A0A812VKK7_SYMPI</name>
<dbReference type="InterPro" id="IPR043203">
    <property type="entry name" value="VGCC_Ca_Na"/>
</dbReference>
<keyword evidence="3 5" id="KW-1133">Transmembrane helix</keyword>
<evidence type="ECO:0000256" key="3">
    <source>
        <dbReference type="ARBA" id="ARBA00022989"/>
    </source>
</evidence>
<evidence type="ECO:0000313" key="7">
    <source>
        <dbReference type="EMBL" id="CAE7641054.1"/>
    </source>
</evidence>
<dbReference type="PANTHER" id="PTHR10037:SF62">
    <property type="entry name" value="SODIUM CHANNEL PROTEIN 60E"/>
    <property type="match status" value="1"/>
</dbReference>
<reference evidence="7" key="1">
    <citation type="submission" date="2021-02" db="EMBL/GenBank/DDBJ databases">
        <authorList>
            <person name="Dougan E. K."/>
            <person name="Rhodes N."/>
            <person name="Thang M."/>
            <person name="Chan C."/>
        </authorList>
    </citation>
    <scope>NUCLEOTIDE SEQUENCE</scope>
</reference>
<comment type="caution">
    <text evidence="7">The sequence shown here is derived from an EMBL/GenBank/DDBJ whole genome shotgun (WGS) entry which is preliminary data.</text>
</comment>
<evidence type="ECO:0000256" key="5">
    <source>
        <dbReference type="SAM" id="Phobius"/>
    </source>
</evidence>
<evidence type="ECO:0000256" key="4">
    <source>
        <dbReference type="ARBA" id="ARBA00023136"/>
    </source>
</evidence>
<protein>
    <submittedName>
        <fullName evidence="7">Ca-alpha1D protein</fullName>
    </submittedName>
</protein>
<keyword evidence="4 5" id="KW-0472">Membrane</keyword>
<keyword evidence="2 5" id="KW-0812">Transmembrane</keyword>
<comment type="subcellular location">
    <subcellularLocation>
        <location evidence="1">Membrane</location>
        <topology evidence="1">Multi-pass membrane protein</topology>
    </subcellularLocation>
</comment>
<accession>A0A812VKK7</accession>
<dbReference type="Pfam" id="PF00520">
    <property type="entry name" value="Ion_trans"/>
    <property type="match status" value="1"/>
</dbReference>
<dbReference type="OrthoDB" id="446235at2759"/>
<evidence type="ECO:0000256" key="1">
    <source>
        <dbReference type="ARBA" id="ARBA00004141"/>
    </source>
</evidence>
<feature type="domain" description="Ion transport" evidence="6">
    <location>
        <begin position="1"/>
        <end position="74"/>
    </location>
</feature>
<proteinExistence type="predicted"/>
<organism evidence="7 8">
    <name type="scientific">Symbiodinium pilosum</name>
    <name type="common">Dinoflagellate</name>
    <dbReference type="NCBI Taxonomy" id="2952"/>
    <lineage>
        <taxon>Eukaryota</taxon>
        <taxon>Sar</taxon>
        <taxon>Alveolata</taxon>
        <taxon>Dinophyceae</taxon>
        <taxon>Suessiales</taxon>
        <taxon>Symbiodiniaceae</taxon>
        <taxon>Symbiodinium</taxon>
    </lineage>
</organism>
<dbReference type="Gene3D" id="1.20.120.350">
    <property type="entry name" value="Voltage-gated potassium channels. Chain C"/>
    <property type="match status" value="1"/>
</dbReference>
<dbReference type="InterPro" id="IPR027359">
    <property type="entry name" value="Volt_channel_dom_sf"/>
</dbReference>
<evidence type="ECO:0000259" key="6">
    <source>
        <dbReference type="Pfam" id="PF00520"/>
    </source>
</evidence>
<dbReference type="EMBL" id="CAJNIZ010042861">
    <property type="protein sequence ID" value="CAE7641054.1"/>
    <property type="molecule type" value="Genomic_DNA"/>
</dbReference>
<dbReference type="InterPro" id="IPR005821">
    <property type="entry name" value="Ion_trans_dom"/>
</dbReference>
<dbReference type="Proteomes" id="UP000649617">
    <property type="component" value="Unassembled WGS sequence"/>
</dbReference>
<dbReference type="GO" id="GO:0001518">
    <property type="term" value="C:voltage-gated sodium channel complex"/>
    <property type="evidence" value="ECO:0007669"/>
    <property type="project" value="TreeGrafter"/>
</dbReference>
<dbReference type="AlphaFoldDB" id="A0A812VKK7"/>
<gene>
    <name evidence="7" type="primary">Ca-alpha1D</name>
    <name evidence="7" type="ORF">SPIL2461_LOCUS16973</name>
</gene>
<keyword evidence="8" id="KW-1185">Reference proteome</keyword>
<dbReference type="GO" id="GO:0005248">
    <property type="term" value="F:voltage-gated sodium channel activity"/>
    <property type="evidence" value="ECO:0007669"/>
    <property type="project" value="TreeGrafter"/>
</dbReference>
<feature type="transmembrane region" description="Helical" evidence="5">
    <location>
        <begin position="94"/>
        <end position="113"/>
    </location>
</feature>
<dbReference type="PANTHER" id="PTHR10037">
    <property type="entry name" value="VOLTAGE-GATED CATION CHANNEL CALCIUM AND SODIUM"/>
    <property type="match status" value="1"/>
</dbReference>
<dbReference type="SUPFAM" id="SSF81324">
    <property type="entry name" value="Voltage-gated potassium channels"/>
    <property type="match status" value="1"/>
</dbReference>